<dbReference type="InterPro" id="IPR035906">
    <property type="entry name" value="MetI-like_sf"/>
</dbReference>
<evidence type="ECO:0000256" key="1">
    <source>
        <dbReference type="ARBA" id="ARBA00004429"/>
    </source>
</evidence>
<feature type="domain" description="ABC transmembrane type-1" evidence="9">
    <location>
        <begin position="36"/>
        <end position="223"/>
    </location>
</feature>
<feature type="transmembrane region" description="Helical" evidence="8">
    <location>
        <begin position="104"/>
        <end position="122"/>
    </location>
</feature>
<proteinExistence type="inferred from homology"/>
<keyword evidence="5 8" id="KW-0812">Transmembrane</keyword>
<keyword evidence="3" id="KW-1003">Cell membrane</keyword>
<evidence type="ECO:0000256" key="3">
    <source>
        <dbReference type="ARBA" id="ARBA00022475"/>
    </source>
</evidence>
<feature type="transmembrane region" description="Helical" evidence="8">
    <location>
        <begin position="202"/>
        <end position="223"/>
    </location>
</feature>
<dbReference type="GO" id="GO:0055085">
    <property type="term" value="P:transmembrane transport"/>
    <property type="evidence" value="ECO:0007669"/>
    <property type="project" value="InterPro"/>
</dbReference>
<accession>A0A2W5WXX2</accession>
<evidence type="ECO:0000256" key="4">
    <source>
        <dbReference type="ARBA" id="ARBA00022519"/>
    </source>
</evidence>
<dbReference type="Proteomes" id="UP000248783">
    <property type="component" value="Unassembled WGS sequence"/>
</dbReference>
<evidence type="ECO:0000256" key="5">
    <source>
        <dbReference type="ARBA" id="ARBA00022692"/>
    </source>
</evidence>
<dbReference type="Pfam" id="PF00528">
    <property type="entry name" value="BPD_transp_1"/>
    <property type="match status" value="1"/>
</dbReference>
<dbReference type="GO" id="GO:0005886">
    <property type="term" value="C:plasma membrane"/>
    <property type="evidence" value="ECO:0007669"/>
    <property type="project" value="UniProtKB-SubCell"/>
</dbReference>
<dbReference type="InterPro" id="IPR000515">
    <property type="entry name" value="MetI-like"/>
</dbReference>
<keyword evidence="7 8" id="KW-0472">Membrane</keyword>
<dbReference type="SUPFAM" id="SSF161098">
    <property type="entry name" value="MetI-like"/>
    <property type="match status" value="1"/>
</dbReference>
<dbReference type="AlphaFoldDB" id="A0A2W5WXX2"/>
<dbReference type="Gene3D" id="1.10.3720.10">
    <property type="entry name" value="MetI-like"/>
    <property type="match status" value="1"/>
</dbReference>
<organism evidence="10 11">
    <name type="scientific">Xylanimonas oleitrophica</name>
    <dbReference type="NCBI Taxonomy" id="2607479"/>
    <lineage>
        <taxon>Bacteria</taxon>
        <taxon>Bacillati</taxon>
        <taxon>Actinomycetota</taxon>
        <taxon>Actinomycetes</taxon>
        <taxon>Micrococcales</taxon>
        <taxon>Promicromonosporaceae</taxon>
        <taxon>Xylanimonas</taxon>
    </lineage>
</organism>
<evidence type="ECO:0000256" key="8">
    <source>
        <dbReference type="RuleBase" id="RU363032"/>
    </source>
</evidence>
<comment type="caution">
    <text evidence="10">The sequence shown here is derived from an EMBL/GenBank/DDBJ whole genome shotgun (WGS) entry which is preliminary data.</text>
</comment>
<dbReference type="PANTHER" id="PTHR43357">
    <property type="entry name" value="INNER MEMBRANE ABC TRANSPORTER PERMEASE PROTEIN YDCV"/>
    <property type="match status" value="1"/>
</dbReference>
<dbReference type="CDD" id="cd06261">
    <property type="entry name" value="TM_PBP2"/>
    <property type="match status" value="1"/>
</dbReference>
<evidence type="ECO:0000259" key="9">
    <source>
        <dbReference type="PROSITE" id="PS50928"/>
    </source>
</evidence>
<feature type="transmembrane region" description="Helical" evidence="8">
    <location>
        <begin position="162"/>
        <end position="182"/>
    </location>
</feature>
<sequence>MLEFTLRDGDGHSLARWAALLDPDNAARYAPLWQGLRNSLVLAAVTVAIVLLLLAPTMILVTLRFPALRRPLELVALLPISLPAIVLVVGLAPVYLFIGRTFGTGVWPLALAYGVTAMPYAYRAIQASIDATGVRTLAEAARTLGAGWPTVLLRVLAPNLRGGLLAASLISVAVVLGEFTIASLLARQNLQTALLVVNRQDAYAAVILSLLSLLLVLVLLLLIGRVGARGGRGARTEGP</sequence>
<gene>
    <name evidence="10" type="ORF">DNL40_01460</name>
</gene>
<comment type="similarity">
    <text evidence="8">Belongs to the binding-protein-dependent transport system permease family.</text>
</comment>
<feature type="transmembrane region" description="Helical" evidence="8">
    <location>
        <begin position="75"/>
        <end position="98"/>
    </location>
</feature>
<comment type="subcellular location">
    <subcellularLocation>
        <location evidence="1">Cell inner membrane</location>
        <topology evidence="1">Multi-pass membrane protein</topology>
    </subcellularLocation>
    <subcellularLocation>
        <location evidence="8">Cell membrane</location>
        <topology evidence="8">Multi-pass membrane protein</topology>
    </subcellularLocation>
</comment>
<dbReference type="PANTHER" id="PTHR43357:SF4">
    <property type="entry name" value="INNER MEMBRANE ABC TRANSPORTER PERMEASE PROTEIN YDCV"/>
    <property type="match status" value="1"/>
</dbReference>
<evidence type="ECO:0000313" key="11">
    <source>
        <dbReference type="Proteomes" id="UP000248783"/>
    </source>
</evidence>
<evidence type="ECO:0000256" key="6">
    <source>
        <dbReference type="ARBA" id="ARBA00022989"/>
    </source>
</evidence>
<evidence type="ECO:0000313" key="10">
    <source>
        <dbReference type="EMBL" id="PZR55512.1"/>
    </source>
</evidence>
<evidence type="ECO:0000256" key="7">
    <source>
        <dbReference type="ARBA" id="ARBA00023136"/>
    </source>
</evidence>
<keyword evidence="2 8" id="KW-0813">Transport</keyword>
<protein>
    <submittedName>
        <fullName evidence="10">ABC transporter permease</fullName>
    </submittedName>
</protein>
<evidence type="ECO:0000256" key="2">
    <source>
        <dbReference type="ARBA" id="ARBA00022448"/>
    </source>
</evidence>
<feature type="transmembrane region" description="Helical" evidence="8">
    <location>
        <begin position="40"/>
        <end position="63"/>
    </location>
</feature>
<dbReference type="PROSITE" id="PS50928">
    <property type="entry name" value="ABC_TM1"/>
    <property type="match status" value="1"/>
</dbReference>
<name>A0A2W5WXX2_9MICO</name>
<dbReference type="EMBL" id="QKWH01000001">
    <property type="protein sequence ID" value="PZR55512.1"/>
    <property type="molecule type" value="Genomic_DNA"/>
</dbReference>
<keyword evidence="11" id="KW-1185">Reference proteome</keyword>
<keyword evidence="4" id="KW-0997">Cell inner membrane</keyword>
<keyword evidence="6 8" id="KW-1133">Transmembrane helix</keyword>
<reference evidence="10 11" key="1">
    <citation type="submission" date="2018-06" db="EMBL/GenBank/DDBJ databases">
        <title>Whole genome sequencing of a novel hydrocarbon degrading bacterial strain, PW21 isolated from oil contaminated produced water sample.</title>
        <authorList>
            <person name="Nagkirti P."/>
            <person name="Shaikh A."/>
            <person name="Gowdaman V."/>
            <person name="Engineer A.E."/>
            <person name="Dagar S."/>
            <person name="Dhakephalkar P.K."/>
        </authorList>
    </citation>
    <scope>NUCLEOTIDE SEQUENCE [LARGE SCALE GENOMIC DNA]</scope>
    <source>
        <strain evidence="10 11">PW21</strain>
    </source>
</reference>